<keyword evidence="3" id="KW-1185">Reference proteome</keyword>
<evidence type="ECO:0000313" key="2">
    <source>
        <dbReference type="EMBL" id="KAG2383027.1"/>
    </source>
</evidence>
<dbReference type="EMBL" id="PYSW02000022">
    <property type="protein sequence ID" value="KAG2383027.1"/>
    <property type="molecule type" value="Genomic_DNA"/>
</dbReference>
<feature type="compositionally biased region" description="Polar residues" evidence="1">
    <location>
        <begin position="1"/>
        <end position="10"/>
    </location>
</feature>
<feature type="compositionally biased region" description="Basic and acidic residues" evidence="1">
    <location>
        <begin position="12"/>
        <end position="22"/>
    </location>
</feature>
<dbReference type="RefSeq" id="XP_044548706.1">
    <property type="nucleotide sequence ID" value="XM_044694694.1"/>
</dbReference>
<proteinExistence type="predicted"/>
<name>A0AA88KJ88_NAELO</name>
<feature type="compositionally biased region" description="Polar residues" evidence="1">
    <location>
        <begin position="23"/>
        <end position="34"/>
    </location>
</feature>
<dbReference type="Proteomes" id="UP000816034">
    <property type="component" value="Unassembled WGS sequence"/>
</dbReference>
<reference evidence="2 3" key="1">
    <citation type="journal article" date="2018" name="BMC Genomics">
        <title>The genome of Naegleria lovaniensis, the basis for a comparative approach to unravel pathogenicity factors of the human pathogenic amoeba N. fowleri.</title>
        <authorList>
            <person name="Liechti N."/>
            <person name="Schurch N."/>
            <person name="Bruggmann R."/>
            <person name="Wittwer M."/>
        </authorList>
    </citation>
    <scope>NUCLEOTIDE SEQUENCE [LARGE SCALE GENOMIC DNA]</scope>
    <source>
        <strain evidence="2 3">ATCC 30569</strain>
    </source>
</reference>
<dbReference type="AlphaFoldDB" id="A0AA88KJ88"/>
<feature type="region of interest" description="Disordered" evidence="1">
    <location>
        <begin position="296"/>
        <end position="318"/>
    </location>
</feature>
<comment type="caution">
    <text evidence="2">The sequence shown here is derived from an EMBL/GenBank/DDBJ whole genome shotgun (WGS) entry which is preliminary data.</text>
</comment>
<gene>
    <name evidence="2" type="ORF">C9374_004994</name>
</gene>
<evidence type="ECO:0000256" key="1">
    <source>
        <dbReference type="SAM" id="MobiDB-lite"/>
    </source>
</evidence>
<organism evidence="2 3">
    <name type="scientific">Naegleria lovaniensis</name>
    <name type="common">Amoeba</name>
    <dbReference type="NCBI Taxonomy" id="51637"/>
    <lineage>
        <taxon>Eukaryota</taxon>
        <taxon>Discoba</taxon>
        <taxon>Heterolobosea</taxon>
        <taxon>Tetramitia</taxon>
        <taxon>Eutetramitia</taxon>
        <taxon>Vahlkampfiidae</taxon>
        <taxon>Naegleria</taxon>
    </lineage>
</organism>
<sequence length="358" mass="39182">MGSNTSTTMDLKTLRPPDETSKDSAPTTGNSSFYKGNGHHASLSSRNASIVSGMGSTTTTVASSFNSRNLKGSVSPHLPSSANNMLVITTDSASMHHSSSPNIQTSSALHYNHSNIHDVQSPTSIEDDTTDSSDEDCEYHHHGFSDSSTTESLRHDHHSSCSHHQVYSVLKEEELDQDWSGHHHSTTTSLLSASRSFLLQKRLSHHQIQPQLVQATSDTEYFSQQPPTSRLSNGLIDIQESVIVLNKRSCGSLKHMKSTSSLLGSLSTKTNSIHSHDSSHQLSSQNCHHANISSLNSRMERRKSTTDISPNNQNGVTSKIKPMLHSSALEDTIVINCNERSVKRNRSPSPLSFNQSFL</sequence>
<accession>A0AA88KJ88</accession>
<feature type="compositionally biased region" description="Acidic residues" evidence="1">
    <location>
        <begin position="125"/>
        <end position="137"/>
    </location>
</feature>
<feature type="region of interest" description="Disordered" evidence="1">
    <location>
        <begin position="116"/>
        <end position="156"/>
    </location>
</feature>
<feature type="region of interest" description="Disordered" evidence="1">
    <location>
        <begin position="1"/>
        <end position="43"/>
    </location>
</feature>
<dbReference type="GeneID" id="68097449"/>
<feature type="compositionally biased region" description="Polar residues" evidence="1">
    <location>
        <begin position="306"/>
        <end position="317"/>
    </location>
</feature>
<protein>
    <submittedName>
        <fullName evidence="2">Uncharacterized protein</fullName>
    </submittedName>
</protein>
<evidence type="ECO:0000313" key="3">
    <source>
        <dbReference type="Proteomes" id="UP000816034"/>
    </source>
</evidence>